<reference evidence="2" key="1">
    <citation type="submission" date="2021-02" db="EMBL/GenBank/DDBJ databases">
        <authorList>
            <person name="Nowell W R."/>
        </authorList>
    </citation>
    <scope>NUCLEOTIDE SEQUENCE</scope>
</reference>
<dbReference type="InterPro" id="IPR035706">
    <property type="entry name" value="AAA_9"/>
</dbReference>
<dbReference type="GO" id="GO:0030286">
    <property type="term" value="C:dynein complex"/>
    <property type="evidence" value="ECO:0007669"/>
    <property type="project" value="InterPro"/>
</dbReference>
<dbReference type="PANTHER" id="PTHR22878:SF73">
    <property type="entry name" value="DYNEIN AXONEMAL HEAVY CHAIN 1"/>
    <property type="match status" value="1"/>
</dbReference>
<proteinExistence type="predicted"/>
<dbReference type="GO" id="GO:0007018">
    <property type="term" value="P:microtubule-based movement"/>
    <property type="evidence" value="ECO:0007669"/>
    <property type="project" value="InterPro"/>
</dbReference>
<dbReference type="GO" id="GO:0045505">
    <property type="term" value="F:dynein intermediate chain binding"/>
    <property type="evidence" value="ECO:0007669"/>
    <property type="project" value="InterPro"/>
</dbReference>
<protein>
    <recommendedName>
        <fullName evidence="1">Dynein heavy chain ATP-binding dynein motor region domain-containing protein</fullName>
    </recommendedName>
</protein>
<dbReference type="AlphaFoldDB" id="A0A8S3HXE2"/>
<dbReference type="Proteomes" id="UP000681720">
    <property type="component" value="Unassembled WGS sequence"/>
</dbReference>
<dbReference type="Gene3D" id="6.10.140.1060">
    <property type="match status" value="1"/>
</dbReference>
<dbReference type="PANTHER" id="PTHR22878">
    <property type="entry name" value="DYNEIN HEAVY CHAIN 6, AXONEMAL-LIKE-RELATED"/>
    <property type="match status" value="1"/>
</dbReference>
<feature type="domain" description="Dynein heavy chain ATP-binding dynein motor region" evidence="1">
    <location>
        <begin position="3"/>
        <end position="103"/>
    </location>
</feature>
<feature type="non-terminal residue" evidence="2">
    <location>
        <position position="234"/>
    </location>
</feature>
<feature type="non-terminal residue" evidence="2">
    <location>
        <position position="1"/>
    </location>
</feature>
<feature type="domain" description="Dynein heavy chain ATP-binding dynein motor region" evidence="1">
    <location>
        <begin position="121"/>
        <end position="195"/>
    </location>
</feature>
<dbReference type="Pfam" id="PF12781">
    <property type="entry name" value="AAA_9"/>
    <property type="match status" value="2"/>
</dbReference>
<gene>
    <name evidence="2" type="ORF">GIL414_LOCUS72818</name>
</gene>
<accession>A0A8S3HXE2</accession>
<dbReference type="EMBL" id="CAJOBJ010337227">
    <property type="protein sequence ID" value="CAF5190446.1"/>
    <property type="molecule type" value="Genomic_DNA"/>
</dbReference>
<evidence type="ECO:0000313" key="2">
    <source>
        <dbReference type="EMBL" id="CAF5190446.1"/>
    </source>
</evidence>
<dbReference type="Gene3D" id="3.40.50.300">
    <property type="entry name" value="P-loop containing nucleotide triphosphate hydrolases"/>
    <property type="match status" value="1"/>
</dbReference>
<dbReference type="InterPro" id="IPR026983">
    <property type="entry name" value="DHC"/>
</dbReference>
<dbReference type="InterPro" id="IPR027417">
    <property type="entry name" value="P-loop_NTPase"/>
</dbReference>
<organism evidence="2 3">
    <name type="scientific">Rotaria magnacalcarata</name>
    <dbReference type="NCBI Taxonomy" id="392030"/>
    <lineage>
        <taxon>Eukaryota</taxon>
        <taxon>Metazoa</taxon>
        <taxon>Spiralia</taxon>
        <taxon>Gnathifera</taxon>
        <taxon>Rotifera</taxon>
        <taxon>Eurotatoria</taxon>
        <taxon>Bdelloidea</taxon>
        <taxon>Philodinida</taxon>
        <taxon>Philodinidae</taxon>
        <taxon>Rotaria</taxon>
    </lineage>
</organism>
<sequence length="234" mass="26521">EKNTGLDVMKLSDRDYLRTLENSIRFGKPCLLENVGIDMDPALEPVLLRQTYRQSGSTVIKLGDAIIPYHDDFRFYITTKLPNPHYSPEISVKVTLVNFTLSPRQAILFSKNKIYEDFFISSGLEDQMLARVVAEERPDLEEMKNTLIISNATMRNELKALEDTILEKLSTSENPVDDIELIVALEASKAKSTEIKIKMQAAEQTEKDIDITRAEYVPVAVNTQILFFCVSDLA</sequence>
<evidence type="ECO:0000313" key="3">
    <source>
        <dbReference type="Proteomes" id="UP000681720"/>
    </source>
</evidence>
<name>A0A8S3HXE2_9BILA</name>
<dbReference type="GO" id="GO:0051959">
    <property type="term" value="F:dynein light intermediate chain binding"/>
    <property type="evidence" value="ECO:0007669"/>
    <property type="project" value="InterPro"/>
</dbReference>
<comment type="caution">
    <text evidence="2">The sequence shown here is derived from an EMBL/GenBank/DDBJ whole genome shotgun (WGS) entry which is preliminary data.</text>
</comment>
<evidence type="ECO:0000259" key="1">
    <source>
        <dbReference type="Pfam" id="PF12781"/>
    </source>
</evidence>